<accession>A0A3R7SPC8</accession>
<dbReference type="AlphaFoldDB" id="A0A3R7SPC8"/>
<protein>
    <submittedName>
        <fullName evidence="2">Uncharacterized protein</fullName>
    </submittedName>
</protein>
<name>A0A3R7SPC8_PENVA</name>
<dbReference type="EMBL" id="QCYY01002571">
    <property type="protein sequence ID" value="ROT69348.1"/>
    <property type="molecule type" value="Genomic_DNA"/>
</dbReference>
<dbReference type="Proteomes" id="UP000283509">
    <property type="component" value="Unassembled WGS sequence"/>
</dbReference>
<organism evidence="2 3">
    <name type="scientific">Penaeus vannamei</name>
    <name type="common">Whiteleg shrimp</name>
    <name type="synonym">Litopenaeus vannamei</name>
    <dbReference type="NCBI Taxonomy" id="6689"/>
    <lineage>
        <taxon>Eukaryota</taxon>
        <taxon>Metazoa</taxon>
        <taxon>Ecdysozoa</taxon>
        <taxon>Arthropoda</taxon>
        <taxon>Crustacea</taxon>
        <taxon>Multicrustacea</taxon>
        <taxon>Malacostraca</taxon>
        <taxon>Eumalacostraca</taxon>
        <taxon>Eucarida</taxon>
        <taxon>Decapoda</taxon>
        <taxon>Dendrobranchiata</taxon>
        <taxon>Penaeoidea</taxon>
        <taxon>Penaeidae</taxon>
        <taxon>Penaeus</taxon>
    </lineage>
</organism>
<evidence type="ECO:0000256" key="1">
    <source>
        <dbReference type="SAM" id="MobiDB-lite"/>
    </source>
</evidence>
<comment type="caution">
    <text evidence="2">The sequence shown here is derived from an EMBL/GenBank/DDBJ whole genome shotgun (WGS) entry which is preliminary data.</text>
</comment>
<feature type="compositionally biased region" description="Basic and acidic residues" evidence="1">
    <location>
        <begin position="360"/>
        <end position="385"/>
    </location>
</feature>
<keyword evidence="3" id="KW-1185">Reference proteome</keyword>
<feature type="region of interest" description="Disordered" evidence="1">
    <location>
        <begin position="360"/>
        <end position="407"/>
    </location>
</feature>
<proteinExistence type="predicted"/>
<sequence>MAHLSHCPPCSTTNLTGPTFLIGSHLNGPPISLAHPALGPTSLHAHLSHWPISSTATSLTGPPISLAHPAQRPLLSPATYLTAHPAQRPTYLTPHLFIGSRLNGHVSHWPPSSTAYSHRPTYLTGPLLSLAHLFGPPSATHPLNNHPNTCAITSFTFALPFAALSSSSPFSFPPIQPCGPKPVLPSPAVVLSTLFPSSLAIPRHGQIKFWPINSPAKLPAQRANATAVKYPGRLMSRQANSTAITPTPTREAGPARRDRSQVRAHLYHYHRHRDRRSKDERPKVLITVGAEAYTPKTSPMPAREVRSGTAVGHRVTSQLPPYPPFQNFGLISPPEFDDGKAAEWKQDLINGGDRRRVRKDRLEQRRDGCKSEIDIPPDRRIDKFPNDNTGTRHITRSWPGDTGGRRG</sequence>
<reference evidence="2 3" key="1">
    <citation type="submission" date="2018-04" db="EMBL/GenBank/DDBJ databases">
        <authorList>
            <person name="Zhang X."/>
            <person name="Yuan J."/>
            <person name="Li F."/>
            <person name="Xiang J."/>
        </authorList>
    </citation>
    <scope>NUCLEOTIDE SEQUENCE [LARGE SCALE GENOMIC DNA]</scope>
    <source>
        <tissue evidence="2">Muscle</tissue>
    </source>
</reference>
<reference evidence="2 3" key="2">
    <citation type="submission" date="2019-01" db="EMBL/GenBank/DDBJ databases">
        <title>The decoding of complex shrimp genome reveals the adaptation for benthos swimmer, frequently molting mechanism and breeding impact on genome.</title>
        <authorList>
            <person name="Sun Y."/>
            <person name="Gao Y."/>
            <person name="Yu Y."/>
        </authorList>
    </citation>
    <scope>NUCLEOTIDE SEQUENCE [LARGE SCALE GENOMIC DNA]</scope>
    <source>
        <tissue evidence="2">Muscle</tissue>
    </source>
</reference>
<evidence type="ECO:0000313" key="3">
    <source>
        <dbReference type="Proteomes" id="UP000283509"/>
    </source>
</evidence>
<evidence type="ECO:0000313" key="2">
    <source>
        <dbReference type="EMBL" id="ROT69348.1"/>
    </source>
</evidence>
<gene>
    <name evidence="2" type="ORF">C7M84_012450</name>
</gene>